<comment type="subunit">
    <text evidence="7">Component of the SMC5-SMC6 complex.</text>
</comment>
<feature type="domain" description="Non-structural maintenance of chromosome element 4 C-terminal" evidence="8">
    <location>
        <begin position="223"/>
        <end position="308"/>
    </location>
</feature>
<dbReference type="PANTHER" id="PTHR16140">
    <property type="entry name" value="NON-STRUCTURAL MAINTENANCE OF CHROMOSOMES ELEMENT 4"/>
    <property type="match status" value="1"/>
</dbReference>
<keyword evidence="10" id="KW-1185">Reference proteome</keyword>
<dbReference type="GO" id="GO:0006281">
    <property type="term" value="P:DNA repair"/>
    <property type="evidence" value="ECO:0007669"/>
    <property type="project" value="UniProtKB-UniRule"/>
</dbReference>
<keyword evidence="3 7" id="KW-0227">DNA damage</keyword>
<dbReference type="AlphaFoldDB" id="A0A5E4LYY9"/>
<organism evidence="9 10">
    <name type="scientific">Cinara cedri</name>
    <dbReference type="NCBI Taxonomy" id="506608"/>
    <lineage>
        <taxon>Eukaryota</taxon>
        <taxon>Metazoa</taxon>
        <taxon>Ecdysozoa</taxon>
        <taxon>Arthropoda</taxon>
        <taxon>Hexapoda</taxon>
        <taxon>Insecta</taxon>
        <taxon>Pterygota</taxon>
        <taxon>Neoptera</taxon>
        <taxon>Paraneoptera</taxon>
        <taxon>Hemiptera</taxon>
        <taxon>Sternorrhyncha</taxon>
        <taxon>Aphidomorpha</taxon>
        <taxon>Aphidoidea</taxon>
        <taxon>Aphididae</taxon>
        <taxon>Lachninae</taxon>
        <taxon>Cinara</taxon>
    </lineage>
</organism>
<protein>
    <recommendedName>
        <fullName evidence="7">Non-structural maintenance of chromosomes element 4</fullName>
    </recommendedName>
</protein>
<accession>A0A5E4LYY9</accession>
<keyword evidence="4 7" id="KW-0233">DNA recombination</keyword>
<proteinExistence type="inferred from homology"/>
<evidence type="ECO:0000256" key="5">
    <source>
        <dbReference type="ARBA" id="ARBA00023204"/>
    </source>
</evidence>
<gene>
    <name evidence="9" type="ORF">CINCED_3A008473</name>
</gene>
<evidence type="ECO:0000256" key="6">
    <source>
        <dbReference type="ARBA" id="ARBA00023242"/>
    </source>
</evidence>
<evidence type="ECO:0000313" key="9">
    <source>
        <dbReference type="EMBL" id="VVC25011.1"/>
    </source>
</evidence>
<dbReference type="InterPro" id="IPR027786">
    <property type="entry name" value="Nse4/EID"/>
</dbReference>
<comment type="function">
    <text evidence="7">Component of the SMC5-SMC6 complex, that promotes sister chromatid alignment after DNA damage and facilitates double-stranded DNA breaks (DSBs) repair via homologous recombination between sister chromatids.</text>
</comment>
<keyword evidence="5 7" id="KW-0234">DNA repair</keyword>
<evidence type="ECO:0000256" key="4">
    <source>
        <dbReference type="ARBA" id="ARBA00023172"/>
    </source>
</evidence>
<evidence type="ECO:0000256" key="3">
    <source>
        <dbReference type="ARBA" id="ARBA00022763"/>
    </source>
</evidence>
<name>A0A5E4LYY9_9HEMI</name>
<dbReference type="EMBL" id="CABPRJ010000008">
    <property type="protein sequence ID" value="VVC25011.1"/>
    <property type="molecule type" value="Genomic_DNA"/>
</dbReference>
<dbReference type="PANTHER" id="PTHR16140:SF0">
    <property type="entry name" value="NON-STRUCTURAL MAINTENANCE OF CHROMOSOMES ELEMENT 4"/>
    <property type="match status" value="1"/>
</dbReference>
<comment type="similarity">
    <text evidence="2 7">Belongs to the NSE4 family.</text>
</comment>
<dbReference type="Pfam" id="PF08743">
    <property type="entry name" value="Nse4_C"/>
    <property type="match status" value="1"/>
</dbReference>
<dbReference type="GO" id="GO:0030915">
    <property type="term" value="C:Smc5-Smc6 complex"/>
    <property type="evidence" value="ECO:0007669"/>
    <property type="project" value="UniProtKB-UniRule"/>
</dbReference>
<evidence type="ECO:0000256" key="7">
    <source>
        <dbReference type="RuleBase" id="RU365071"/>
    </source>
</evidence>
<reference evidence="9 10" key="1">
    <citation type="submission" date="2019-08" db="EMBL/GenBank/DDBJ databases">
        <authorList>
            <person name="Alioto T."/>
            <person name="Alioto T."/>
            <person name="Gomez Garrido J."/>
        </authorList>
    </citation>
    <scope>NUCLEOTIDE SEQUENCE [LARGE SCALE GENOMIC DNA]</scope>
</reference>
<evidence type="ECO:0000256" key="1">
    <source>
        <dbReference type="ARBA" id="ARBA00004123"/>
    </source>
</evidence>
<dbReference type="OrthoDB" id="361242at2759"/>
<dbReference type="InterPro" id="IPR014854">
    <property type="entry name" value="Nse4_C"/>
</dbReference>
<evidence type="ECO:0000256" key="2">
    <source>
        <dbReference type="ARBA" id="ARBA00008997"/>
    </source>
</evidence>
<dbReference type="GO" id="GO:0005634">
    <property type="term" value="C:nucleus"/>
    <property type="evidence" value="ECO:0007669"/>
    <property type="project" value="UniProtKB-SubCell"/>
</dbReference>
<dbReference type="GO" id="GO:0006310">
    <property type="term" value="P:DNA recombination"/>
    <property type="evidence" value="ECO:0007669"/>
    <property type="project" value="UniProtKB-UniRule"/>
</dbReference>
<evidence type="ECO:0000313" key="10">
    <source>
        <dbReference type="Proteomes" id="UP000325440"/>
    </source>
</evidence>
<keyword evidence="6 7" id="KW-0539">Nucleus</keyword>
<dbReference type="Proteomes" id="UP000325440">
    <property type="component" value="Unassembled WGS sequence"/>
</dbReference>
<evidence type="ECO:0000259" key="8">
    <source>
        <dbReference type="Pfam" id="PF08743"/>
    </source>
</evidence>
<comment type="subcellular location">
    <subcellularLocation>
        <location evidence="1 7">Nucleus</location>
    </subcellularLocation>
</comment>
<sequence length="314" mass="36739">MSMNELSSLCSSFDDTQYEEEFLAFKEQLLKVQGLVDKYNNKIIEKTLCQADLVEMSESMKYMTELEQLVTKEKMKSSYVSYKTLSLKMIQESYRICNWLMEKHCDEMDNVFTIDSFMDKVIEATRGKDPLDHLKTLFAGVYKNTMYMNINFCGNIKPVGTAVDKPELVQPKKEIKRSQKRVLETQVIPDEVQDDSGDNELQITLLRITKCLKFAVSNNENQPICFYKFAIDPFSLTYTVENLFNLASLVKDNLIIIDSDKNGHFTTIIDNQKPEKVNKDNLVSTLFKINHELWQYYIKKYNITERMIEQDREE</sequence>